<dbReference type="RefSeq" id="WP_183267449.1">
    <property type="nucleotide sequence ID" value="NZ_JACHFJ010000017.1"/>
</dbReference>
<comment type="caution">
    <text evidence="8">The sequence shown here is derived from an EMBL/GenBank/DDBJ whole genome shotgun (WGS) entry which is preliminary data.</text>
</comment>
<evidence type="ECO:0000256" key="5">
    <source>
        <dbReference type="ARBA" id="ARBA00045658"/>
    </source>
</evidence>
<accession>A0A840VS53</accession>
<dbReference type="InterPro" id="IPR027417">
    <property type="entry name" value="P-loop_NTPase"/>
</dbReference>
<dbReference type="EMBL" id="JACHFJ010000017">
    <property type="protein sequence ID" value="MBB5374431.1"/>
    <property type="molecule type" value="Genomic_DNA"/>
</dbReference>
<dbReference type="Pfam" id="PF02492">
    <property type="entry name" value="cobW"/>
    <property type="match status" value="1"/>
</dbReference>
<evidence type="ECO:0000256" key="6">
    <source>
        <dbReference type="ARBA" id="ARBA00049117"/>
    </source>
</evidence>
<dbReference type="InterPro" id="IPR003495">
    <property type="entry name" value="CobW/HypB/UreG_nucleotide-bd"/>
</dbReference>
<dbReference type="Gene3D" id="3.30.1220.10">
    <property type="entry name" value="CobW-like, C-terminal domain"/>
    <property type="match status" value="1"/>
</dbReference>
<evidence type="ECO:0000313" key="9">
    <source>
        <dbReference type="Proteomes" id="UP000553706"/>
    </source>
</evidence>
<dbReference type="InterPro" id="IPR011629">
    <property type="entry name" value="CobW-like_C"/>
</dbReference>
<evidence type="ECO:0000256" key="2">
    <source>
        <dbReference type="ARBA" id="ARBA00022801"/>
    </source>
</evidence>
<evidence type="ECO:0000259" key="7">
    <source>
        <dbReference type="SMART" id="SM00833"/>
    </source>
</evidence>
<gene>
    <name evidence="8" type="ORF">HNP71_002705</name>
</gene>
<comment type="function">
    <text evidence="5">Zinc chaperone that directly transfers zinc cofactor to target proteins, thereby activating them. Zinc is transferred from the CXCC motif in the GTPase domain to the zinc binding site in target proteins in a process requiring GTP hydrolysis.</text>
</comment>
<dbReference type="AlphaFoldDB" id="A0A840VS53"/>
<keyword evidence="9" id="KW-1185">Reference proteome</keyword>
<protein>
    <submittedName>
        <fullName evidence="8">G3E family GTPase</fullName>
    </submittedName>
</protein>
<dbReference type="PANTHER" id="PTHR13748">
    <property type="entry name" value="COBW-RELATED"/>
    <property type="match status" value="1"/>
</dbReference>
<dbReference type="InterPro" id="IPR051316">
    <property type="entry name" value="Zinc-reg_GTPase_activator"/>
</dbReference>
<comment type="similarity">
    <text evidence="4">Belongs to the SIMIBI class G3E GTPase family. ZNG1 subfamily.</text>
</comment>
<dbReference type="InterPro" id="IPR036627">
    <property type="entry name" value="CobW-likC_sf"/>
</dbReference>
<dbReference type="PANTHER" id="PTHR13748:SF62">
    <property type="entry name" value="COBW DOMAIN-CONTAINING PROTEIN"/>
    <property type="match status" value="1"/>
</dbReference>
<dbReference type="SUPFAM" id="SSF90002">
    <property type="entry name" value="Hypothetical protein YjiA, C-terminal domain"/>
    <property type="match status" value="1"/>
</dbReference>
<dbReference type="Proteomes" id="UP000553706">
    <property type="component" value="Unassembled WGS sequence"/>
</dbReference>
<comment type="catalytic activity">
    <reaction evidence="6">
        <text>GTP + H2O = GDP + phosphate + H(+)</text>
        <dbReference type="Rhea" id="RHEA:19669"/>
        <dbReference type="ChEBI" id="CHEBI:15377"/>
        <dbReference type="ChEBI" id="CHEBI:15378"/>
        <dbReference type="ChEBI" id="CHEBI:37565"/>
        <dbReference type="ChEBI" id="CHEBI:43474"/>
        <dbReference type="ChEBI" id="CHEBI:58189"/>
    </reaction>
    <physiologicalReaction direction="left-to-right" evidence="6">
        <dbReference type="Rhea" id="RHEA:19670"/>
    </physiologicalReaction>
</comment>
<organism evidence="8 9">
    <name type="scientific">Acidocella aromatica</name>
    <dbReference type="NCBI Taxonomy" id="1303579"/>
    <lineage>
        <taxon>Bacteria</taxon>
        <taxon>Pseudomonadati</taxon>
        <taxon>Pseudomonadota</taxon>
        <taxon>Alphaproteobacteria</taxon>
        <taxon>Acetobacterales</taxon>
        <taxon>Acidocellaceae</taxon>
        <taxon>Acidocella</taxon>
    </lineage>
</organism>
<evidence type="ECO:0000256" key="3">
    <source>
        <dbReference type="ARBA" id="ARBA00023186"/>
    </source>
</evidence>
<name>A0A840VS53_9PROT</name>
<keyword evidence="2" id="KW-0378">Hydrolase</keyword>
<dbReference type="Pfam" id="PF07683">
    <property type="entry name" value="CobW_C"/>
    <property type="match status" value="1"/>
</dbReference>
<dbReference type="GO" id="GO:0000166">
    <property type="term" value="F:nucleotide binding"/>
    <property type="evidence" value="ECO:0007669"/>
    <property type="project" value="UniProtKB-KW"/>
</dbReference>
<dbReference type="CDD" id="cd03112">
    <property type="entry name" value="CobW-like"/>
    <property type="match status" value="1"/>
</dbReference>
<dbReference type="Gene3D" id="3.40.50.300">
    <property type="entry name" value="P-loop containing nucleotide triphosphate hydrolases"/>
    <property type="match status" value="1"/>
</dbReference>
<evidence type="ECO:0000256" key="1">
    <source>
        <dbReference type="ARBA" id="ARBA00022741"/>
    </source>
</evidence>
<evidence type="ECO:0000313" key="8">
    <source>
        <dbReference type="EMBL" id="MBB5374431.1"/>
    </source>
</evidence>
<dbReference type="GO" id="GO:0005737">
    <property type="term" value="C:cytoplasm"/>
    <property type="evidence" value="ECO:0007669"/>
    <property type="project" value="TreeGrafter"/>
</dbReference>
<dbReference type="SMART" id="SM00833">
    <property type="entry name" value="CobW_C"/>
    <property type="match status" value="1"/>
</dbReference>
<sequence length="402" mass="44853">MIDMSPLSSVLPVDRIAVCLLTGFLGSGKTTLLNQLTKHPEMDGTVVLINEFGEVGIDHHLVETMDESILLLDSGCLCCSVHGDFVRVLRDLHERASRREIPPIKRVIVETTGLADPMPVIYSLMEDRYIAARYVCDSVLTVVDASRGRAQLEQHQEAIRQIVMADRLLIAKSDISERTTLEALQGWLDTLNPSAQRLRVTHGNIAPEQLFSSGIYALSPKIPDIAAWLGEKTHQRLHPGNNHYAHDPDVSSFTVRFERPVTWRGLSVVMGLILQEFERKLLCAKGVVNVAGLTEPVVLQCVQGTAYPPVRLKHWPATGPLSDRHGCLVFIGRGLESTAHSEIERRLAILPNDEVAMRTIAATPLLPTRCWLNERMPWLGRGCYDTPNWIVQPPIRPHRSVH</sequence>
<keyword evidence="3" id="KW-0143">Chaperone</keyword>
<dbReference type="GO" id="GO:0016787">
    <property type="term" value="F:hydrolase activity"/>
    <property type="evidence" value="ECO:0007669"/>
    <property type="project" value="UniProtKB-KW"/>
</dbReference>
<proteinExistence type="inferred from homology"/>
<keyword evidence="1" id="KW-0547">Nucleotide-binding</keyword>
<dbReference type="SUPFAM" id="SSF52540">
    <property type="entry name" value="P-loop containing nucleoside triphosphate hydrolases"/>
    <property type="match status" value="1"/>
</dbReference>
<reference evidence="8 9" key="1">
    <citation type="submission" date="2020-08" db="EMBL/GenBank/DDBJ databases">
        <title>Genomic Encyclopedia of Type Strains, Phase IV (KMG-IV): sequencing the most valuable type-strain genomes for metagenomic binning, comparative biology and taxonomic classification.</title>
        <authorList>
            <person name="Goeker M."/>
        </authorList>
    </citation>
    <scope>NUCLEOTIDE SEQUENCE [LARGE SCALE GENOMIC DNA]</scope>
    <source>
        <strain evidence="8 9">DSM 27026</strain>
    </source>
</reference>
<feature type="domain" description="CobW C-terminal" evidence="7">
    <location>
        <begin position="250"/>
        <end position="347"/>
    </location>
</feature>
<evidence type="ECO:0000256" key="4">
    <source>
        <dbReference type="ARBA" id="ARBA00034320"/>
    </source>
</evidence>